<dbReference type="EMBL" id="CAJPIN010002861">
    <property type="protein sequence ID" value="CAG2055752.1"/>
    <property type="molecule type" value="Genomic_DNA"/>
</dbReference>
<evidence type="ECO:0000259" key="2">
    <source>
        <dbReference type="Pfam" id="PF01167"/>
    </source>
</evidence>
<dbReference type="Proteomes" id="UP001153148">
    <property type="component" value="Unassembled WGS sequence"/>
</dbReference>
<dbReference type="InterPro" id="IPR025659">
    <property type="entry name" value="Tubby-like_C"/>
</dbReference>
<accession>A0ABN7NQC6</accession>
<dbReference type="InterPro" id="IPR036322">
    <property type="entry name" value="WD40_repeat_dom_sf"/>
</dbReference>
<dbReference type="InterPro" id="IPR015943">
    <property type="entry name" value="WD40/YVTN_repeat-like_dom_sf"/>
</dbReference>
<sequence>MESFSRNIREHVAQQNSSRRLHQVLLEPTDELVNSCGGNVLSLTWLEDGRGEGWLTVAGEGGLAGVVKTTTHTDTPRSNFNLRTKYHKGDILYASWNEEHSNIEFQALAASASTGVSKLLATCDESGVLCLWCPKEGLWVIQSEYTLDPHGRRGPCIITDLAWSRDGLFLVTLLYESVLAVINTDPQSNEVFPPVRTLTHQNVTCLTLSPDNMHANIGTKTASILNVGLEEPHHEILTWIATRRSAVPVTKLSWNCSRFYRRNEAEPWKFSHHLLATSLNNGLIYLTRGCLHDRVGVVSTDLLDVNMEWNEQGIFLAAVGRDKRKSALALRIYSALGRKLYDITVLPALKRCSDSLLRAQLVWGHSGTRLFMALGQELRVAQLIMAQGVPSLERLSFLEVCKHVHTSASVCSLNLPHVLNNQLVAQTHRTITCSAPKGPNGSFLLCPIQQNTFVHCTLSRNNYMSYTLCTEHLGKLIPILKAERIPGFKIQFIIYDPRTHETGSIFDNENSSRYITPKENVGVQTIQTQRTMAKLTSNLWGTKFVLNASDASLPQILGEIIYKPNFLHFRPWKIKFIIGQINPKDITKIASTEVTTSGMYCDPADLETTSKILFINLATGPPTWKYQQHTPAVDFCCENLQSNCWLRCNIRRRNLIFSTFINDKYNQKDKAIPTMQSIFGTSVAKTSGIEKMLVVEALSICQYNSYLSRLNRVLNMSAELTEDPEKCKPIWSLPHSLELRRQELPFYDDNIITLYRTHSVAEQYSSKHLNKAARKHSTQKPKLLQRFRKLKCIKQIFSDPLEEVTRLPVTEKITLTNKLPEWSDLHSVYQLNFRSRVMISSEKNCQFEYDKALALQFGRVSENVFTLDFSYPFSPIQAFALGLSCLTRNMK</sequence>
<feature type="domain" description="Tubby C-terminal" evidence="2">
    <location>
        <begin position="783"/>
        <end position="885"/>
    </location>
</feature>
<comment type="caution">
    <text evidence="3">The sequence shown here is derived from an EMBL/GenBank/DDBJ whole genome shotgun (WGS) entry which is preliminary data.</text>
</comment>
<dbReference type="Gene3D" id="2.130.10.10">
    <property type="entry name" value="YVTN repeat-like/Quinoprotein amine dehydrogenase"/>
    <property type="match status" value="1"/>
</dbReference>
<dbReference type="Pfam" id="PF01167">
    <property type="entry name" value="Tub"/>
    <property type="match status" value="1"/>
</dbReference>
<name>A0ABN7NQC6_TIMPD</name>
<dbReference type="PANTHER" id="PTHR16517">
    <property type="entry name" value="TUBBY-RELATED"/>
    <property type="match status" value="1"/>
</dbReference>
<evidence type="ECO:0000313" key="4">
    <source>
        <dbReference type="Proteomes" id="UP001153148"/>
    </source>
</evidence>
<gene>
    <name evidence="3" type="ORF">TPAB3V08_LOCUS2752</name>
</gene>
<proteinExistence type="inferred from homology"/>
<comment type="similarity">
    <text evidence="1">Belongs to the TUB family.</text>
</comment>
<dbReference type="SUPFAM" id="SSF50978">
    <property type="entry name" value="WD40 repeat-like"/>
    <property type="match status" value="1"/>
</dbReference>
<protein>
    <recommendedName>
        <fullName evidence="2">Tubby C-terminal domain-containing protein</fullName>
    </recommendedName>
</protein>
<evidence type="ECO:0000256" key="1">
    <source>
        <dbReference type="ARBA" id="ARBA00007129"/>
    </source>
</evidence>
<reference evidence="3" key="1">
    <citation type="submission" date="2021-03" db="EMBL/GenBank/DDBJ databases">
        <authorList>
            <person name="Tran Van P."/>
        </authorList>
    </citation>
    <scope>NUCLEOTIDE SEQUENCE</scope>
</reference>
<dbReference type="PANTHER" id="PTHR16517:SF2">
    <property type="entry name" value="TUBBY-RELATED PROTEIN 4"/>
    <property type="match status" value="1"/>
</dbReference>
<dbReference type="SUPFAM" id="SSF54518">
    <property type="entry name" value="Tubby C-terminal domain-like"/>
    <property type="match status" value="1"/>
</dbReference>
<dbReference type="InterPro" id="IPR000007">
    <property type="entry name" value="Tubby_C"/>
</dbReference>
<evidence type="ECO:0000313" key="3">
    <source>
        <dbReference type="EMBL" id="CAG2055752.1"/>
    </source>
</evidence>
<dbReference type="Gene3D" id="3.20.90.10">
    <property type="entry name" value="Tubby Protein, Chain A"/>
    <property type="match status" value="2"/>
</dbReference>
<keyword evidence="4" id="KW-1185">Reference proteome</keyword>
<organism evidence="3 4">
    <name type="scientific">Timema podura</name>
    <name type="common">Walking stick</name>
    <dbReference type="NCBI Taxonomy" id="61482"/>
    <lineage>
        <taxon>Eukaryota</taxon>
        <taxon>Metazoa</taxon>
        <taxon>Ecdysozoa</taxon>
        <taxon>Arthropoda</taxon>
        <taxon>Hexapoda</taxon>
        <taxon>Insecta</taxon>
        <taxon>Pterygota</taxon>
        <taxon>Neoptera</taxon>
        <taxon>Polyneoptera</taxon>
        <taxon>Phasmatodea</taxon>
        <taxon>Timematodea</taxon>
        <taxon>Timematoidea</taxon>
        <taxon>Timematidae</taxon>
        <taxon>Timema</taxon>
    </lineage>
</organism>